<dbReference type="EMBL" id="BSRI01000001">
    <property type="protein sequence ID" value="GLV54284.1"/>
    <property type="molecule type" value="Genomic_DNA"/>
</dbReference>
<evidence type="ECO:0000256" key="5">
    <source>
        <dbReference type="ARBA" id="ARBA00023125"/>
    </source>
</evidence>
<sequence>MNTAHRIRMNPTPEQVEYLKRACGTRRFVYNWGREQWEKQYQAYKREQETTPQAQRVLKAPNAFALKKQFNAMRHDAYPWTGEVTKCVVEGAFDDLKNAYANFFAGRAAYPRFKKKGKSRESFYLSNDKCTVGSHWISIPGLGRFILDQRHTTKDRGKLLRSLGTVNLAEKLRFVEAGKATTPTNKRTRRKQVHCASRKILGATVSCEAGQWYVSIQLEIQKERPPTPVPVVGVDVGLTHAAVVSDGRRLQNHRPLASHLKKLGKLQRRLSKKQKTKDPKTRRTVFSKNYEKQRRKVAREHQKIANIRRDVQHKFTTELARTCGAIGIEDLNVVGMMANRKLSRAVADAAMGQLLQFLQTKVADAGGDVFIASRWFPSTKRCSCCGHVKKRMPLKHRIYVCQVCELVIDRDRNAAYNLAWFATDMLRQLHA</sequence>
<dbReference type="InterPro" id="IPR001959">
    <property type="entry name" value="Transposase"/>
</dbReference>
<keyword evidence="4" id="KW-0862">Zinc</keyword>
<feature type="domain" description="Cas12f1-like TNB" evidence="8">
    <location>
        <begin position="352"/>
        <end position="418"/>
    </location>
</feature>
<evidence type="ECO:0000259" key="9">
    <source>
        <dbReference type="Pfam" id="PF12323"/>
    </source>
</evidence>
<feature type="domain" description="Transposase putative helix-turn-helix" evidence="9">
    <location>
        <begin position="1"/>
        <end position="45"/>
    </location>
</feature>
<dbReference type="Proteomes" id="UP001344906">
    <property type="component" value="Unassembled WGS sequence"/>
</dbReference>
<dbReference type="Pfam" id="PF01385">
    <property type="entry name" value="OrfB_IS605"/>
    <property type="match status" value="1"/>
</dbReference>
<keyword evidence="3" id="KW-0479">Metal-binding</keyword>
<evidence type="ECO:0000313" key="11">
    <source>
        <dbReference type="Proteomes" id="UP001344906"/>
    </source>
</evidence>
<evidence type="ECO:0000256" key="3">
    <source>
        <dbReference type="ARBA" id="ARBA00022723"/>
    </source>
</evidence>
<keyword evidence="2" id="KW-0815">Transposition</keyword>
<evidence type="ECO:0000256" key="6">
    <source>
        <dbReference type="ARBA" id="ARBA00023172"/>
    </source>
</evidence>
<dbReference type="RefSeq" id="WP_338247989.1">
    <property type="nucleotide sequence ID" value="NZ_BSRI01000001.1"/>
</dbReference>
<evidence type="ECO:0000259" key="8">
    <source>
        <dbReference type="Pfam" id="PF07282"/>
    </source>
</evidence>
<keyword evidence="6" id="KW-0233">DNA recombination</keyword>
<evidence type="ECO:0000256" key="1">
    <source>
        <dbReference type="ARBA" id="ARBA00008761"/>
    </source>
</evidence>
<proteinExistence type="inferred from homology"/>
<evidence type="ECO:0000256" key="4">
    <source>
        <dbReference type="ARBA" id="ARBA00022833"/>
    </source>
</evidence>
<gene>
    <name evidence="10" type="ORF">KDH_11320</name>
</gene>
<reference evidence="10 11" key="1">
    <citation type="submission" date="2023-02" db="EMBL/GenBank/DDBJ databases">
        <title>Dictyobacter halimunensis sp. nov., a new member of the class Ktedonobacteria from forest soil in a geothermal area.</title>
        <authorList>
            <person name="Rachmania M.K."/>
            <person name="Ningsih F."/>
            <person name="Sakai Y."/>
            <person name="Yabe S."/>
            <person name="Yokota A."/>
            <person name="Sjamsuridzal W."/>
        </authorList>
    </citation>
    <scope>NUCLEOTIDE SEQUENCE [LARGE SCALE GENOMIC DNA]</scope>
    <source>
        <strain evidence="10 11">S3.2.2.5</strain>
    </source>
</reference>
<accession>A0ABQ6FP26</accession>
<dbReference type="InterPro" id="IPR021027">
    <property type="entry name" value="Transposase_put_HTH"/>
</dbReference>
<evidence type="ECO:0000313" key="10">
    <source>
        <dbReference type="EMBL" id="GLV54284.1"/>
    </source>
</evidence>
<protein>
    <submittedName>
        <fullName evidence="10">Transposase</fullName>
    </submittedName>
</protein>
<dbReference type="Pfam" id="PF12323">
    <property type="entry name" value="HTH_OrfB_IS605"/>
    <property type="match status" value="1"/>
</dbReference>
<feature type="domain" description="Probable transposase IS891/IS1136/IS1341" evidence="7">
    <location>
        <begin position="216"/>
        <end position="339"/>
    </location>
</feature>
<evidence type="ECO:0000256" key="2">
    <source>
        <dbReference type="ARBA" id="ARBA00022578"/>
    </source>
</evidence>
<dbReference type="Pfam" id="PF07282">
    <property type="entry name" value="Cas12f1-like_TNB"/>
    <property type="match status" value="1"/>
</dbReference>
<keyword evidence="5" id="KW-0238">DNA-binding</keyword>
<name>A0ABQ6FP26_9CHLR</name>
<comment type="similarity">
    <text evidence="1">In the C-terminal section; belongs to the transposase 35 family.</text>
</comment>
<dbReference type="InterPro" id="IPR010095">
    <property type="entry name" value="Cas12f1-like_TNB"/>
</dbReference>
<comment type="caution">
    <text evidence="10">The sequence shown here is derived from an EMBL/GenBank/DDBJ whole genome shotgun (WGS) entry which is preliminary data.</text>
</comment>
<dbReference type="NCBIfam" id="NF040570">
    <property type="entry name" value="guided_TnpB"/>
    <property type="match status" value="1"/>
</dbReference>
<evidence type="ECO:0000259" key="7">
    <source>
        <dbReference type="Pfam" id="PF01385"/>
    </source>
</evidence>
<organism evidence="10 11">
    <name type="scientific">Dictyobacter halimunensis</name>
    <dbReference type="NCBI Taxonomy" id="3026934"/>
    <lineage>
        <taxon>Bacteria</taxon>
        <taxon>Bacillati</taxon>
        <taxon>Chloroflexota</taxon>
        <taxon>Ktedonobacteria</taxon>
        <taxon>Ktedonobacterales</taxon>
        <taxon>Dictyobacteraceae</taxon>
        <taxon>Dictyobacter</taxon>
    </lineage>
</organism>
<keyword evidence="11" id="KW-1185">Reference proteome</keyword>